<dbReference type="InterPro" id="IPR047817">
    <property type="entry name" value="ABC2_TM_bact-type"/>
</dbReference>
<dbReference type="GO" id="GO:0140359">
    <property type="term" value="F:ABC-type transporter activity"/>
    <property type="evidence" value="ECO:0007669"/>
    <property type="project" value="InterPro"/>
</dbReference>
<accession>A0A3B0SY40</accession>
<feature type="transmembrane region" description="Helical" evidence="5">
    <location>
        <begin position="143"/>
        <end position="165"/>
    </location>
</feature>
<dbReference type="EMBL" id="UOEK01000587">
    <property type="protein sequence ID" value="VAW09480.1"/>
    <property type="molecule type" value="Genomic_DNA"/>
</dbReference>
<dbReference type="PANTHER" id="PTHR43229:SF2">
    <property type="entry name" value="NODULATION PROTEIN J"/>
    <property type="match status" value="1"/>
</dbReference>
<dbReference type="InterPro" id="IPR000412">
    <property type="entry name" value="ABC_2_transport"/>
</dbReference>
<organism evidence="7">
    <name type="scientific">hydrothermal vent metagenome</name>
    <dbReference type="NCBI Taxonomy" id="652676"/>
    <lineage>
        <taxon>unclassified sequences</taxon>
        <taxon>metagenomes</taxon>
        <taxon>ecological metagenomes</taxon>
    </lineage>
</organism>
<dbReference type="PIRSF" id="PIRSF006648">
    <property type="entry name" value="DrrB"/>
    <property type="match status" value="1"/>
</dbReference>
<feature type="transmembrane region" description="Helical" evidence="5">
    <location>
        <begin position="20"/>
        <end position="41"/>
    </location>
</feature>
<evidence type="ECO:0000256" key="3">
    <source>
        <dbReference type="ARBA" id="ARBA00022989"/>
    </source>
</evidence>
<proteinExistence type="predicted"/>
<dbReference type="InterPro" id="IPR051784">
    <property type="entry name" value="Nod_factor_ABC_transporter"/>
</dbReference>
<evidence type="ECO:0000256" key="1">
    <source>
        <dbReference type="ARBA" id="ARBA00004141"/>
    </source>
</evidence>
<dbReference type="PANTHER" id="PTHR43229">
    <property type="entry name" value="NODULATION PROTEIN J"/>
    <property type="match status" value="1"/>
</dbReference>
<reference evidence="7" key="1">
    <citation type="submission" date="2018-06" db="EMBL/GenBank/DDBJ databases">
        <authorList>
            <person name="Zhirakovskaya E."/>
        </authorList>
    </citation>
    <scope>NUCLEOTIDE SEQUENCE</scope>
</reference>
<protein>
    <submittedName>
        <fullName evidence="7">Efflux ABC transporter, permease protein</fullName>
    </submittedName>
</protein>
<sequence length="259" mass="27592">MATPGALRVLEHNIISYKRVWKGTVFSSFVNPVLFLAAMGLGLGTLVDAGGRAAALGTTSYLAFLAPGLMVATAMQMASFESAFPVMAGMKWRKTYHAALSTPLRSADLVAGHLVFVAFRLVMMAVVFAIVITAFGAVEFNRALLAILPAVLTGLAFAAPIAAFAGSLESDYGLSSMFRFVIVPMFLFSGTFFPIDQIPGWLQPLVYVVPLWHGVELTRSAALGTATALNPLIHIGILVAVLVIGFVAAIRAFEKRLIK</sequence>
<evidence type="ECO:0000256" key="2">
    <source>
        <dbReference type="ARBA" id="ARBA00022692"/>
    </source>
</evidence>
<evidence type="ECO:0000256" key="4">
    <source>
        <dbReference type="ARBA" id="ARBA00023136"/>
    </source>
</evidence>
<comment type="subcellular location">
    <subcellularLocation>
        <location evidence="1">Membrane</location>
        <topology evidence="1">Multi-pass membrane protein</topology>
    </subcellularLocation>
</comment>
<dbReference type="PRINTS" id="PR00164">
    <property type="entry name" value="ABC2TRNSPORT"/>
</dbReference>
<name>A0A3B0SY40_9ZZZZ</name>
<feature type="transmembrane region" description="Helical" evidence="5">
    <location>
        <begin position="232"/>
        <end position="253"/>
    </location>
</feature>
<evidence type="ECO:0000256" key="5">
    <source>
        <dbReference type="SAM" id="Phobius"/>
    </source>
</evidence>
<evidence type="ECO:0000259" key="6">
    <source>
        <dbReference type="PROSITE" id="PS51012"/>
    </source>
</evidence>
<dbReference type="PROSITE" id="PS51012">
    <property type="entry name" value="ABC_TM2"/>
    <property type="match status" value="1"/>
</dbReference>
<evidence type="ECO:0000313" key="7">
    <source>
        <dbReference type="EMBL" id="VAW09480.1"/>
    </source>
</evidence>
<feature type="domain" description="ABC transmembrane type-2" evidence="6">
    <location>
        <begin position="23"/>
        <end position="256"/>
    </location>
</feature>
<feature type="transmembrane region" description="Helical" evidence="5">
    <location>
        <begin position="61"/>
        <end position="88"/>
    </location>
</feature>
<dbReference type="Pfam" id="PF01061">
    <property type="entry name" value="ABC2_membrane"/>
    <property type="match status" value="1"/>
</dbReference>
<dbReference type="InterPro" id="IPR013525">
    <property type="entry name" value="ABC2_TM"/>
</dbReference>
<gene>
    <name evidence="7" type="ORF">MNBD_ACTINO02-1114</name>
</gene>
<feature type="transmembrane region" description="Helical" evidence="5">
    <location>
        <begin position="109"/>
        <end position="137"/>
    </location>
</feature>
<keyword evidence="3 5" id="KW-1133">Transmembrane helix</keyword>
<dbReference type="AlphaFoldDB" id="A0A3B0SY40"/>
<feature type="transmembrane region" description="Helical" evidence="5">
    <location>
        <begin position="177"/>
        <end position="195"/>
    </location>
</feature>
<keyword evidence="4 5" id="KW-0472">Membrane</keyword>
<dbReference type="GO" id="GO:0043190">
    <property type="term" value="C:ATP-binding cassette (ABC) transporter complex"/>
    <property type="evidence" value="ECO:0007669"/>
    <property type="project" value="InterPro"/>
</dbReference>
<keyword evidence="2 5" id="KW-0812">Transmembrane</keyword>